<dbReference type="EMBL" id="JBHTJG010000008">
    <property type="protein sequence ID" value="MFD0947671.1"/>
    <property type="molecule type" value="Genomic_DNA"/>
</dbReference>
<evidence type="ECO:0000313" key="3">
    <source>
        <dbReference type="Proteomes" id="UP001596977"/>
    </source>
</evidence>
<comment type="caution">
    <text evidence="2">The sequence shown here is derived from an EMBL/GenBank/DDBJ whole genome shotgun (WGS) entry which is preliminary data.</text>
</comment>
<dbReference type="Proteomes" id="UP001596977">
    <property type="component" value="Unassembled WGS sequence"/>
</dbReference>
<dbReference type="RefSeq" id="WP_319951623.1">
    <property type="nucleotide sequence ID" value="NZ_JBHTJG010000008.1"/>
</dbReference>
<sequence>MDMARGVNDPLRPDRPEHEDEMDDVLSDRPLDIGTDERRMHVRAYNHWVSLLRGRAYPSIEDLDPENIADFGPNSVLLDFSKGIEDPAIRFLGRALREECGVDTSITHVAQVPSRSLLSRLTDHYLQIIANRAPIGFEAEFVGQRGHNTLYRGILMPFSSDEDTIDFIYGVINWKEMVDAETQARLNAEVEEARRATPRNPVAAAVWADGPSASLIGTPGADPQHEPEVEAAARSLSVAPVAAAPASAQQTLADRLMLARESAAAARAADTRTRSALYRALSRAYDFATAAEEDEDGYAAILADAGIVAQERAPMTPCAKLVFGADYDKTRLTEFAAVLTHARRNAVPQGGLDAFLEVAEGGIKGVVKAERALRRPEAKPDLYARAAAELRSRPPLAHVPIAPAGDGFVVLLARPGADGLDIVAAITGDAGLTERAVKRAAG</sequence>
<name>A0ABW3H837_9SPHN</name>
<evidence type="ECO:0000313" key="2">
    <source>
        <dbReference type="EMBL" id="MFD0947671.1"/>
    </source>
</evidence>
<proteinExistence type="predicted"/>
<gene>
    <name evidence="2" type="ORF">ACFQ1E_15075</name>
</gene>
<keyword evidence="3" id="KW-1185">Reference proteome</keyword>
<organism evidence="2 3">
    <name type="scientific">Sphingomonas canadensis</name>
    <dbReference type="NCBI Taxonomy" id="1219257"/>
    <lineage>
        <taxon>Bacteria</taxon>
        <taxon>Pseudomonadati</taxon>
        <taxon>Pseudomonadota</taxon>
        <taxon>Alphaproteobacteria</taxon>
        <taxon>Sphingomonadales</taxon>
        <taxon>Sphingomonadaceae</taxon>
        <taxon>Sphingomonas</taxon>
    </lineage>
</organism>
<feature type="region of interest" description="Disordered" evidence="1">
    <location>
        <begin position="1"/>
        <end position="31"/>
    </location>
</feature>
<protein>
    <recommendedName>
        <fullName evidence="4">PAS domain-containing protein</fullName>
    </recommendedName>
</protein>
<accession>A0ABW3H837</accession>
<evidence type="ECO:0008006" key="4">
    <source>
        <dbReference type="Google" id="ProtNLM"/>
    </source>
</evidence>
<reference evidence="3" key="1">
    <citation type="journal article" date="2019" name="Int. J. Syst. Evol. Microbiol.">
        <title>The Global Catalogue of Microorganisms (GCM) 10K type strain sequencing project: providing services to taxonomists for standard genome sequencing and annotation.</title>
        <authorList>
            <consortium name="The Broad Institute Genomics Platform"/>
            <consortium name="The Broad Institute Genome Sequencing Center for Infectious Disease"/>
            <person name="Wu L."/>
            <person name="Ma J."/>
        </authorList>
    </citation>
    <scope>NUCLEOTIDE SEQUENCE [LARGE SCALE GENOMIC DNA]</scope>
    <source>
        <strain evidence="3">CCUG 62982</strain>
    </source>
</reference>
<evidence type="ECO:0000256" key="1">
    <source>
        <dbReference type="SAM" id="MobiDB-lite"/>
    </source>
</evidence>